<dbReference type="STRING" id="1618443.UV73_C0005G0055"/>
<dbReference type="Pfam" id="PF01850">
    <property type="entry name" value="PIN"/>
    <property type="match status" value="1"/>
</dbReference>
<reference evidence="2 3" key="1">
    <citation type="journal article" date="2015" name="Nature">
        <title>rRNA introns, odd ribosomes, and small enigmatic genomes across a large radiation of phyla.</title>
        <authorList>
            <person name="Brown C.T."/>
            <person name="Hug L.A."/>
            <person name="Thomas B.C."/>
            <person name="Sharon I."/>
            <person name="Castelle C.J."/>
            <person name="Singh A."/>
            <person name="Wilkins M.J."/>
            <person name="Williams K.H."/>
            <person name="Banfield J.F."/>
        </authorList>
    </citation>
    <scope>NUCLEOTIDE SEQUENCE [LARGE SCALE GENOMIC DNA]</scope>
</reference>
<organism evidence="2 3">
    <name type="scientific">Candidatus Gottesmanbacteria bacterium GW2011_GWA2_43_14</name>
    <dbReference type="NCBI Taxonomy" id="1618443"/>
    <lineage>
        <taxon>Bacteria</taxon>
        <taxon>Candidatus Gottesmaniibacteriota</taxon>
    </lineage>
</organism>
<dbReference type="EMBL" id="LCFP01000005">
    <property type="protein sequence ID" value="KKS97778.1"/>
    <property type="molecule type" value="Genomic_DNA"/>
</dbReference>
<proteinExistence type="predicted"/>
<dbReference type="Gene3D" id="3.40.50.1010">
    <property type="entry name" value="5'-nuclease"/>
    <property type="match status" value="1"/>
</dbReference>
<gene>
    <name evidence="2" type="ORF">UV73_C0005G0055</name>
</gene>
<dbReference type="SUPFAM" id="SSF88723">
    <property type="entry name" value="PIN domain-like"/>
    <property type="match status" value="1"/>
</dbReference>
<name>A0A0G1GG24_9BACT</name>
<feature type="domain" description="PIN" evidence="1">
    <location>
        <begin position="7"/>
        <end position="128"/>
    </location>
</feature>
<evidence type="ECO:0000313" key="2">
    <source>
        <dbReference type="EMBL" id="KKS97778.1"/>
    </source>
</evidence>
<accession>A0A0G1GG24</accession>
<dbReference type="Proteomes" id="UP000034894">
    <property type="component" value="Unassembled WGS sequence"/>
</dbReference>
<dbReference type="InterPro" id="IPR029060">
    <property type="entry name" value="PIN-like_dom_sf"/>
</dbReference>
<evidence type="ECO:0000313" key="3">
    <source>
        <dbReference type="Proteomes" id="UP000034894"/>
    </source>
</evidence>
<evidence type="ECO:0000259" key="1">
    <source>
        <dbReference type="Pfam" id="PF01850"/>
    </source>
</evidence>
<dbReference type="InterPro" id="IPR002716">
    <property type="entry name" value="PIN_dom"/>
</dbReference>
<dbReference type="AlphaFoldDB" id="A0A0G1GG24"/>
<protein>
    <recommendedName>
        <fullName evidence="1">PIN domain-containing protein</fullName>
    </recommendedName>
</protein>
<comment type="caution">
    <text evidence="2">The sequence shown here is derived from an EMBL/GenBank/DDBJ whole genome shotgun (WGS) entry which is preliminary data.</text>
</comment>
<sequence length="134" mass="15258">MPKKIPVLDTNVIIRFLTSDSPLQAEKVEDLLKKSEVGSLVIPDLIVAEIVYVLLSFYDLPKEEVVVKLGALLDYAKFKTNKKLLKKTIEVFSENNISFSDAYLCALNLIGKHPYIYTFDKKLEKIEKVIVRTP</sequence>